<evidence type="ECO:0000259" key="1">
    <source>
        <dbReference type="PROSITE" id="PS50048"/>
    </source>
</evidence>
<reference evidence="2 3" key="1">
    <citation type="journal article" date="2012" name="Eukaryot. Cell">
        <title>Draft genome sequence of Wickerhamomyces ciferrii NRRL Y-1031 F-60-10.</title>
        <authorList>
            <person name="Schneider J."/>
            <person name="Andrea H."/>
            <person name="Blom J."/>
            <person name="Jaenicke S."/>
            <person name="Ruckert C."/>
            <person name="Schorsch C."/>
            <person name="Szczepanowski R."/>
            <person name="Farwick M."/>
            <person name="Goesmann A."/>
            <person name="Puhler A."/>
            <person name="Schaffer S."/>
            <person name="Tauch A."/>
            <person name="Kohler T."/>
            <person name="Brinkrolf K."/>
        </authorList>
    </citation>
    <scope>NUCLEOTIDE SEQUENCE [LARGE SCALE GENOMIC DNA]</scope>
    <source>
        <strain evidence="3">ATCC 14091 / BCRC 22168 / CBS 111 / JCM 3599 / NBRC 0793 / NRRL Y-1031 F-60-10</strain>
    </source>
</reference>
<organism evidence="2 3">
    <name type="scientific">Wickerhamomyces ciferrii (strain ATCC 14091 / BCRC 22168 / CBS 111 / JCM 3599 / NBRC 0793 / NRRL Y-1031 F-60-10)</name>
    <name type="common">Yeast</name>
    <name type="synonym">Pichia ciferrii</name>
    <dbReference type="NCBI Taxonomy" id="1206466"/>
    <lineage>
        <taxon>Eukaryota</taxon>
        <taxon>Fungi</taxon>
        <taxon>Dikarya</taxon>
        <taxon>Ascomycota</taxon>
        <taxon>Saccharomycotina</taxon>
        <taxon>Saccharomycetes</taxon>
        <taxon>Phaffomycetales</taxon>
        <taxon>Wickerhamomycetaceae</taxon>
        <taxon>Wickerhamomyces</taxon>
    </lineage>
</organism>
<dbReference type="GO" id="GO:0008270">
    <property type="term" value="F:zinc ion binding"/>
    <property type="evidence" value="ECO:0007669"/>
    <property type="project" value="InterPro"/>
</dbReference>
<name>K0KMT6_WICCF</name>
<keyword evidence="3" id="KW-1185">Reference proteome</keyword>
<dbReference type="InterPro" id="IPR053157">
    <property type="entry name" value="Sterol_Uptake_Regulator"/>
</dbReference>
<dbReference type="PANTHER" id="PTHR47784">
    <property type="entry name" value="STEROL UPTAKE CONTROL PROTEIN 2"/>
    <property type="match status" value="1"/>
</dbReference>
<dbReference type="CDD" id="cd00067">
    <property type="entry name" value="GAL4"/>
    <property type="match status" value="1"/>
</dbReference>
<comment type="caution">
    <text evidence="2">The sequence shown here is derived from an EMBL/GenBank/DDBJ whole genome shotgun (WGS) entry which is preliminary data.</text>
</comment>
<dbReference type="HOGENOM" id="CLU_034207_0_0_1"/>
<feature type="domain" description="Zn(2)-C6 fungal-type" evidence="1">
    <location>
        <begin position="46"/>
        <end position="76"/>
    </location>
</feature>
<protein>
    <submittedName>
        <fullName evidence="2">DNA mismatch repair protein</fullName>
    </submittedName>
</protein>
<dbReference type="PANTHER" id="PTHR47784:SF5">
    <property type="entry name" value="STEROL UPTAKE CONTROL PROTEIN 2"/>
    <property type="match status" value="1"/>
</dbReference>
<gene>
    <name evidence="2" type="ORF">BN7_2223</name>
</gene>
<dbReference type="InParanoid" id="K0KMT6"/>
<dbReference type="Gene3D" id="4.10.240.10">
    <property type="entry name" value="Zn(2)-C6 fungal-type DNA-binding domain"/>
    <property type="match status" value="1"/>
</dbReference>
<dbReference type="InterPro" id="IPR036864">
    <property type="entry name" value="Zn2-C6_fun-type_DNA-bd_sf"/>
</dbReference>
<dbReference type="EMBL" id="CAIF01000050">
    <property type="protein sequence ID" value="CCH42679.1"/>
    <property type="molecule type" value="Genomic_DNA"/>
</dbReference>
<dbReference type="eggNOG" id="ENOG502QW5G">
    <property type="taxonomic scope" value="Eukaryota"/>
</dbReference>
<dbReference type="InterPro" id="IPR001138">
    <property type="entry name" value="Zn2Cys6_DnaBD"/>
</dbReference>
<dbReference type="PROSITE" id="PS00463">
    <property type="entry name" value="ZN2_CY6_FUNGAL_1"/>
    <property type="match status" value="1"/>
</dbReference>
<dbReference type="SUPFAM" id="SSF57701">
    <property type="entry name" value="Zn2/Cys6 DNA-binding domain"/>
    <property type="match status" value="1"/>
</dbReference>
<accession>K0KMT6</accession>
<dbReference type="PROSITE" id="PS50048">
    <property type="entry name" value="ZN2_CY6_FUNGAL_2"/>
    <property type="match status" value="1"/>
</dbReference>
<dbReference type="STRING" id="1206466.K0KMT6"/>
<proteinExistence type="predicted"/>
<evidence type="ECO:0000313" key="3">
    <source>
        <dbReference type="Proteomes" id="UP000009328"/>
    </source>
</evidence>
<dbReference type="Pfam" id="PF00172">
    <property type="entry name" value="Zn_clus"/>
    <property type="match status" value="1"/>
</dbReference>
<dbReference type="GO" id="GO:0001228">
    <property type="term" value="F:DNA-binding transcription activator activity, RNA polymerase II-specific"/>
    <property type="evidence" value="ECO:0007669"/>
    <property type="project" value="TreeGrafter"/>
</dbReference>
<sequence>MEQLLKDPMFPEIDQSVLDQLIENQINQVLNPKDHSNIKKKRSRNGCLRCKKLKIKCNEGKPICDYCQHRGAKCQYPKQITSLSKRTISKGSQKPIKNIIINESNESNTSLMVKNTIIMEVDIPPKLNSFEERLYKIFMDFAPSFFTFDINLQAKLFWINEIPKLFPNSKLIQNSIFALSSTRLLYLYKSDFEKAITDSDISTIDLYKKSIEYQNKAITTMESILELTPHNQLSQDQMGQLTISKIILLGTMAIFPHLIDPEKTIKTSNLIKLIEFIIKTSPTTTTTVNLLNNSKYIQLFTMDEEIKDIPTTAANIQQQPKYLFIEYLRSYISTKHPNSFDLEKITYNDCIAMMELGCNRSSFLNYPIPFFKSLVKFSRDKDFHNYLIDEEHTAMKIVFYFSCICSILDIRLLPGLGVWDEFIEIYKNYSFKKFDGMMEDKFDENVYNLVIARGNNEVVYDLNLLKFVGLPMEKFQNGEIELVENEFKCDFRL</sequence>
<evidence type="ECO:0000313" key="2">
    <source>
        <dbReference type="EMBL" id="CCH42679.1"/>
    </source>
</evidence>
<dbReference type="Proteomes" id="UP000009328">
    <property type="component" value="Unassembled WGS sequence"/>
</dbReference>
<dbReference type="AlphaFoldDB" id="K0KMT6"/>
<dbReference type="SMART" id="SM00066">
    <property type="entry name" value="GAL4"/>
    <property type="match status" value="1"/>
</dbReference>